<dbReference type="EMBL" id="JAKRYL010000012">
    <property type="protein sequence ID" value="MCL7747955.1"/>
    <property type="molecule type" value="Genomic_DNA"/>
</dbReference>
<dbReference type="Proteomes" id="UP001139150">
    <property type="component" value="Unassembled WGS sequence"/>
</dbReference>
<dbReference type="PANTHER" id="PTHR43046:SF2">
    <property type="entry name" value="8-OXO-DGTP DIPHOSPHATASE-RELATED"/>
    <property type="match status" value="1"/>
</dbReference>
<dbReference type="GO" id="GO:0016787">
    <property type="term" value="F:hydrolase activity"/>
    <property type="evidence" value="ECO:0007669"/>
    <property type="project" value="UniProtKB-KW"/>
</dbReference>
<comment type="cofactor">
    <cofactor evidence="1">
        <name>Mg(2+)</name>
        <dbReference type="ChEBI" id="CHEBI:18420"/>
    </cofactor>
</comment>
<protein>
    <submittedName>
        <fullName evidence="5">NUDIX hydrolase</fullName>
    </submittedName>
</protein>
<dbReference type="Gene3D" id="3.90.79.10">
    <property type="entry name" value="Nucleoside Triphosphate Pyrophosphohydrolase"/>
    <property type="match status" value="1"/>
</dbReference>
<dbReference type="InterPro" id="IPR015797">
    <property type="entry name" value="NUDIX_hydrolase-like_dom_sf"/>
</dbReference>
<reference evidence="5" key="1">
    <citation type="submission" date="2022-02" db="EMBL/GenBank/DDBJ databases">
        <title>Halalkalibacter sp. nov. isolated from Lonar Lake, India.</title>
        <authorList>
            <person name="Joshi A."/>
            <person name="Thite S."/>
            <person name="Lodha T."/>
        </authorList>
    </citation>
    <scope>NUCLEOTIDE SEQUENCE</scope>
    <source>
        <strain evidence="5">MEB205</strain>
    </source>
</reference>
<gene>
    <name evidence="5" type="ORF">MF646_12560</name>
</gene>
<evidence type="ECO:0000313" key="5">
    <source>
        <dbReference type="EMBL" id="MCL7747955.1"/>
    </source>
</evidence>
<evidence type="ECO:0000256" key="2">
    <source>
        <dbReference type="ARBA" id="ARBA00022801"/>
    </source>
</evidence>
<evidence type="ECO:0000313" key="6">
    <source>
        <dbReference type="Proteomes" id="UP001139150"/>
    </source>
</evidence>
<organism evidence="5 6">
    <name type="scientific">Halalkalibacter alkaliphilus</name>
    <dbReference type="NCBI Taxonomy" id="2917993"/>
    <lineage>
        <taxon>Bacteria</taxon>
        <taxon>Bacillati</taxon>
        <taxon>Bacillota</taxon>
        <taxon>Bacilli</taxon>
        <taxon>Bacillales</taxon>
        <taxon>Bacillaceae</taxon>
        <taxon>Halalkalibacter</taxon>
    </lineage>
</organism>
<dbReference type="InterPro" id="IPR020084">
    <property type="entry name" value="NUDIX_hydrolase_CS"/>
</dbReference>
<dbReference type="InterPro" id="IPR000086">
    <property type="entry name" value="NUDIX_hydrolase_dom"/>
</dbReference>
<evidence type="ECO:0000256" key="1">
    <source>
        <dbReference type="ARBA" id="ARBA00001946"/>
    </source>
</evidence>
<keyword evidence="2 3" id="KW-0378">Hydrolase</keyword>
<comment type="caution">
    <text evidence="5">The sequence shown here is derived from an EMBL/GenBank/DDBJ whole genome shotgun (WGS) entry which is preliminary data.</text>
</comment>
<dbReference type="RefSeq" id="WP_250096848.1">
    <property type="nucleotide sequence ID" value="NZ_JAKRYL010000012.1"/>
</dbReference>
<dbReference type="Pfam" id="PF00293">
    <property type="entry name" value="NUDIX"/>
    <property type="match status" value="1"/>
</dbReference>
<sequence length="152" mass="17330">MNYIDMIRSIAGSRPLILTACAVFILDEQGRVLLQHRTDTDNWGVPGGFMEMGESVEEAARREILEETGLTVGKMSLYTVFSGEEFYFKYPNGDEVYNVIVTFMSKDVSGKLQADHEGKDLRYFPLDALPEEMIPTSRRMLEQLRKDPSLPR</sequence>
<evidence type="ECO:0000256" key="3">
    <source>
        <dbReference type="RuleBase" id="RU003476"/>
    </source>
</evidence>
<dbReference type="PROSITE" id="PS00893">
    <property type="entry name" value="NUDIX_BOX"/>
    <property type="match status" value="1"/>
</dbReference>
<name>A0A9X2I7Y6_9BACI</name>
<dbReference type="PANTHER" id="PTHR43046">
    <property type="entry name" value="GDP-MANNOSE MANNOSYL HYDROLASE"/>
    <property type="match status" value="1"/>
</dbReference>
<comment type="similarity">
    <text evidence="3">Belongs to the Nudix hydrolase family.</text>
</comment>
<dbReference type="AlphaFoldDB" id="A0A9X2I7Y6"/>
<dbReference type="PRINTS" id="PR00502">
    <property type="entry name" value="NUDIXFAMILY"/>
</dbReference>
<evidence type="ECO:0000259" key="4">
    <source>
        <dbReference type="PROSITE" id="PS51462"/>
    </source>
</evidence>
<keyword evidence="6" id="KW-1185">Reference proteome</keyword>
<accession>A0A9X2I7Y6</accession>
<dbReference type="InterPro" id="IPR020476">
    <property type="entry name" value="Nudix_hydrolase"/>
</dbReference>
<dbReference type="PROSITE" id="PS51462">
    <property type="entry name" value="NUDIX"/>
    <property type="match status" value="1"/>
</dbReference>
<proteinExistence type="inferred from homology"/>
<dbReference type="CDD" id="cd04677">
    <property type="entry name" value="NUDIX_Hydrolase"/>
    <property type="match status" value="1"/>
</dbReference>
<dbReference type="SUPFAM" id="SSF55811">
    <property type="entry name" value="Nudix"/>
    <property type="match status" value="1"/>
</dbReference>
<feature type="domain" description="Nudix hydrolase" evidence="4">
    <location>
        <begin position="16"/>
        <end position="146"/>
    </location>
</feature>